<gene>
    <name evidence="2" type="ORF">E2562_037947</name>
</gene>
<sequence length="123" mass="12918">MSYIAAGRPPATRSALLFSVADGAPPPTCHRGPRLRPPLHQAGSPLRRSSPPLALGGTASAPSSLTPPFPPLRRSTPPAFFILCCPAGLPVFDCLSTGLLPRGSCAALPLSTMSPAWDYRRLY</sequence>
<reference evidence="2 3" key="1">
    <citation type="submission" date="2019-11" db="EMBL/GenBank/DDBJ databases">
        <title>Whole genome sequence of Oryza granulata.</title>
        <authorList>
            <person name="Li W."/>
        </authorList>
    </citation>
    <scope>NUCLEOTIDE SEQUENCE [LARGE SCALE GENOMIC DNA]</scope>
    <source>
        <strain evidence="3">cv. Menghai</strain>
        <tissue evidence="2">Leaf</tissue>
    </source>
</reference>
<protein>
    <submittedName>
        <fullName evidence="2">Uncharacterized protein</fullName>
    </submittedName>
</protein>
<evidence type="ECO:0000256" key="1">
    <source>
        <dbReference type="SAM" id="MobiDB-lite"/>
    </source>
</evidence>
<dbReference type="AlphaFoldDB" id="A0A6G1EU74"/>
<feature type="region of interest" description="Disordered" evidence="1">
    <location>
        <begin position="22"/>
        <end position="71"/>
    </location>
</feature>
<dbReference type="EMBL" id="SPHZ02000003">
    <property type="protein sequence ID" value="KAF0928122.1"/>
    <property type="molecule type" value="Genomic_DNA"/>
</dbReference>
<proteinExistence type="predicted"/>
<dbReference type="Proteomes" id="UP000479710">
    <property type="component" value="Unassembled WGS sequence"/>
</dbReference>
<evidence type="ECO:0000313" key="3">
    <source>
        <dbReference type="Proteomes" id="UP000479710"/>
    </source>
</evidence>
<name>A0A6G1EU74_9ORYZ</name>
<comment type="caution">
    <text evidence="2">The sequence shown here is derived from an EMBL/GenBank/DDBJ whole genome shotgun (WGS) entry which is preliminary data.</text>
</comment>
<evidence type="ECO:0000313" key="2">
    <source>
        <dbReference type="EMBL" id="KAF0928122.1"/>
    </source>
</evidence>
<organism evidence="2 3">
    <name type="scientific">Oryza meyeriana var. granulata</name>
    <dbReference type="NCBI Taxonomy" id="110450"/>
    <lineage>
        <taxon>Eukaryota</taxon>
        <taxon>Viridiplantae</taxon>
        <taxon>Streptophyta</taxon>
        <taxon>Embryophyta</taxon>
        <taxon>Tracheophyta</taxon>
        <taxon>Spermatophyta</taxon>
        <taxon>Magnoliopsida</taxon>
        <taxon>Liliopsida</taxon>
        <taxon>Poales</taxon>
        <taxon>Poaceae</taxon>
        <taxon>BOP clade</taxon>
        <taxon>Oryzoideae</taxon>
        <taxon>Oryzeae</taxon>
        <taxon>Oryzinae</taxon>
        <taxon>Oryza</taxon>
        <taxon>Oryza meyeriana</taxon>
    </lineage>
</organism>
<accession>A0A6G1EU74</accession>
<keyword evidence="3" id="KW-1185">Reference proteome</keyword>